<sequence length="190" mass="21249">MTIDWLTLQNTAHAEFTARLAAVTDWNAPTPDTDWNTRQLVTHVIEEQQWVPLLLEGRSLREARSLKRPLSSDLTAEWARYSKAATDAWRSAAPDAQVQLSYDTVTVSEYLREQVSDVTIHTWDLARATSSAEVIDEQLIAAVWTVFEPQKETLEASGLFSSPVPVPEHAPLQSKLLALTGRDDRLPLSA</sequence>
<dbReference type="NCBIfam" id="TIGR03083">
    <property type="entry name" value="maleylpyruvate isomerase family mycothiol-dependent enzyme"/>
    <property type="match status" value="1"/>
</dbReference>
<proteinExistence type="predicted"/>
<dbReference type="AlphaFoldDB" id="A0A1T4YHT1"/>
<dbReference type="InterPro" id="IPR024344">
    <property type="entry name" value="MDMPI_metal-binding"/>
</dbReference>
<accession>A0A1T4YHT1</accession>
<dbReference type="Gene3D" id="1.20.120.450">
    <property type="entry name" value="dinb family like domain"/>
    <property type="match status" value="1"/>
</dbReference>
<reference evidence="3" key="1">
    <citation type="submission" date="2017-02" db="EMBL/GenBank/DDBJ databases">
        <authorList>
            <person name="Varghese N."/>
            <person name="Submissions S."/>
        </authorList>
    </citation>
    <scope>NUCLEOTIDE SEQUENCE [LARGE SCALE GENOMIC DNA]</scope>
    <source>
        <strain evidence="3">VKM Ac-2052</strain>
    </source>
</reference>
<dbReference type="NCBIfam" id="TIGR03086">
    <property type="entry name" value="TIGR03086 family metal-binding protein"/>
    <property type="match status" value="1"/>
</dbReference>
<dbReference type="GO" id="GO:0046872">
    <property type="term" value="F:metal ion binding"/>
    <property type="evidence" value="ECO:0007669"/>
    <property type="project" value="InterPro"/>
</dbReference>
<gene>
    <name evidence="2" type="ORF">SAMN06295879_3180</name>
</gene>
<dbReference type="RefSeq" id="WP_244893315.1">
    <property type="nucleotide sequence ID" value="NZ_FUYG01000009.1"/>
</dbReference>
<evidence type="ECO:0000313" key="3">
    <source>
        <dbReference type="Proteomes" id="UP000189735"/>
    </source>
</evidence>
<name>A0A1T4YHT1_9MICO</name>
<dbReference type="InterPro" id="IPR034660">
    <property type="entry name" value="DinB/YfiT-like"/>
</dbReference>
<organism evidence="2 3">
    <name type="scientific">Agreia bicolorata</name>
    <dbReference type="NCBI Taxonomy" id="110935"/>
    <lineage>
        <taxon>Bacteria</taxon>
        <taxon>Bacillati</taxon>
        <taxon>Actinomycetota</taxon>
        <taxon>Actinomycetes</taxon>
        <taxon>Micrococcales</taxon>
        <taxon>Microbacteriaceae</taxon>
        <taxon>Agreia</taxon>
    </lineage>
</organism>
<feature type="domain" description="Mycothiol-dependent maleylpyruvate isomerase metal-binding" evidence="1">
    <location>
        <begin position="12"/>
        <end position="126"/>
    </location>
</feature>
<evidence type="ECO:0000259" key="1">
    <source>
        <dbReference type="Pfam" id="PF11716"/>
    </source>
</evidence>
<protein>
    <submittedName>
        <fullName evidence="2">TIGR03086 family protein</fullName>
    </submittedName>
</protein>
<dbReference type="Proteomes" id="UP000189735">
    <property type="component" value="Unassembled WGS sequence"/>
</dbReference>
<dbReference type="InterPro" id="IPR017517">
    <property type="entry name" value="Maleyloyr_isom"/>
</dbReference>
<dbReference type="Pfam" id="PF11716">
    <property type="entry name" value="MDMPI_N"/>
    <property type="match status" value="1"/>
</dbReference>
<evidence type="ECO:0000313" key="2">
    <source>
        <dbReference type="EMBL" id="SKB01128.1"/>
    </source>
</evidence>
<dbReference type="InterPro" id="IPR017520">
    <property type="entry name" value="CHP03086"/>
</dbReference>
<dbReference type="EMBL" id="FUYG01000009">
    <property type="protein sequence ID" value="SKB01128.1"/>
    <property type="molecule type" value="Genomic_DNA"/>
</dbReference>
<dbReference type="SUPFAM" id="SSF109854">
    <property type="entry name" value="DinB/YfiT-like putative metalloenzymes"/>
    <property type="match status" value="1"/>
</dbReference>